<dbReference type="InterPro" id="IPR025203">
    <property type="entry name" value="QSregVF"/>
</dbReference>
<sequence>MVEVRDTIIVGENSMRWLSLLVVLCIALPSHAVSLRESRLQDTLKQVAEQSSEGAPRTINDNIVDEGYSSEGTELINHLSVNQGYAEQLQRDPLVVRTQLQASVCADQRFRRLMDMGATLTYHFSVTGSSRPVLTQSFVAEHCQAL</sequence>
<reference evidence="1 2" key="1">
    <citation type="submission" date="2018-07" db="EMBL/GenBank/DDBJ databases">
        <title>Pseudomonas laoshanensis sp. nov., isolated from soil.</title>
        <authorList>
            <person name="Sun J."/>
            <person name="Yu L."/>
            <person name="Wang M."/>
            <person name="Zhang C."/>
        </authorList>
    </citation>
    <scope>NUCLEOTIDE SEQUENCE [LARGE SCALE GENOMIC DNA]</scope>
    <source>
        <strain evidence="1 2">Y22</strain>
    </source>
</reference>
<dbReference type="Proteomes" id="UP000463138">
    <property type="component" value="Unassembled WGS sequence"/>
</dbReference>
<dbReference type="Pfam" id="PF13652">
    <property type="entry name" value="QSregVF"/>
    <property type="match status" value="1"/>
</dbReference>
<evidence type="ECO:0000313" key="1">
    <source>
        <dbReference type="EMBL" id="KAA0695823.1"/>
    </source>
</evidence>
<evidence type="ECO:0008006" key="3">
    <source>
        <dbReference type="Google" id="ProtNLM"/>
    </source>
</evidence>
<dbReference type="AlphaFoldDB" id="A0A7V7GUX3"/>
<protein>
    <recommendedName>
        <fullName evidence="3">Quorum-sensing-regulated virulence factor</fullName>
    </recommendedName>
</protein>
<organism evidence="1 2">
    <name type="scientific">Halopseudomonas laoshanensis</name>
    <dbReference type="NCBI Taxonomy" id="2268758"/>
    <lineage>
        <taxon>Bacteria</taxon>
        <taxon>Pseudomonadati</taxon>
        <taxon>Pseudomonadota</taxon>
        <taxon>Gammaproteobacteria</taxon>
        <taxon>Pseudomonadales</taxon>
        <taxon>Pseudomonadaceae</taxon>
        <taxon>Halopseudomonas</taxon>
    </lineage>
</organism>
<dbReference type="EMBL" id="QOVF01000001">
    <property type="protein sequence ID" value="KAA0695823.1"/>
    <property type="molecule type" value="Genomic_DNA"/>
</dbReference>
<dbReference type="OrthoDB" id="7021208at2"/>
<name>A0A7V7GUX3_9GAMM</name>
<gene>
    <name evidence="1" type="ORF">DT594_00130</name>
</gene>
<evidence type="ECO:0000313" key="2">
    <source>
        <dbReference type="Proteomes" id="UP000463138"/>
    </source>
</evidence>
<dbReference type="Gene3D" id="3.30.300.250">
    <property type="match status" value="1"/>
</dbReference>
<comment type="caution">
    <text evidence="1">The sequence shown here is derived from an EMBL/GenBank/DDBJ whole genome shotgun (WGS) entry which is preliminary data.</text>
</comment>
<keyword evidence="2" id="KW-1185">Reference proteome</keyword>
<accession>A0A7V7GUX3</accession>
<proteinExistence type="predicted"/>